<name>A0ABX5XUS8_9BACT</name>
<feature type="signal peptide" evidence="2">
    <location>
        <begin position="1"/>
        <end position="20"/>
    </location>
</feature>
<organism evidence="3 4">
    <name type="scientific">Stieleria magnilauensis</name>
    <dbReference type="NCBI Taxonomy" id="2527963"/>
    <lineage>
        <taxon>Bacteria</taxon>
        <taxon>Pseudomonadati</taxon>
        <taxon>Planctomycetota</taxon>
        <taxon>Planctomycetia</taxon>
        <taxon>Pirellulales</taxon>
        <taxon>Pirellulaceae</taxon>
        <taxon>Stieleria</taxon>
    </lineage>
</organism>
<evidence type="ECO:0000313" key="4">
    <source>
        <dbReference type="Proteomes" id="UP000318081"/>
    </source>
</evidence>
<sequence>MPIRLLFACGMLAVACPVSAQVHYYDHGAPVYDSHVAPHYGSHHYDGHRGHAHAHAYSHGYRSLHAPLDNQYGAFQYDAVPSHQAFGYEGYGRGHGDSCPGASVCPLQSGYGYADSLQQYEQFGNQHDRDGQFGSSQNHDGHAHDQGHNHSHDGQGSSLAPRSDFGRLQPFPRNQVPFRDQVAPSMQTVPPSDRQPVAPPTLPPSSLSRPSRTPQFDTPLGDGPPPNTVPLSSPRRSVDRNPGPAALNI</sequence>
<evidence type="ECO:0000256" key="2">
    <source>
        <dbReference type="SAM" id="SignalP"/>
    </source>
</evidence>
<feature type="chain" id="PRO_5045501482" description="Secreted protein" evidence="2">
    <location>
        <begin position="21"/>
        <end position="249"/>
    </location>
</feature>
<dbReference type="EMBL" id="CP036432">
    <property type="protein sequence ID" value="QDV85747.1"/>
    <property type="molecule type" value="Genomic_DNA"/>
</dbReference>
<feature type="region of interest" description="Disordered" evidence="1">
    <location>
        <begin position="126"/>
        <end position="249"/>
    </location>
</feature>
<feature type="compositionally biased region" description="Basic and acidic residues" evidence="1">
    <location>
        <begin position="139"/>
        <end position="153"/>
    </location>
</feature>
<feature type="compositionally biased region" description="Low complexity" evidence="1">
    <location>
        <begin position="204"/>
        <end position="214"/>
    </location>
</feature>
<evidence type="ECO:0000256" key="1">
    <source>
        <dbReference type="SAM" id="MobiDB-lite"/>
    </source>
</evidence>
<proteinExistence type="predicted"/>
<evidence type="ECO:0000313" key="3">
    <source>
        <dbReference type="EMBL" id="QDV85747.1"/>
    </source>
</evidence>
<accession>A0ABX5XUS8</accession>
<keyword evidence="2" id="KW-0732">Signal</keyword>
<reference evidence="3 4" key="1">
    <citation type="submission" date="2019-02" db="EMBL/GenBank/DDBJ databases">
        <title>Deep-cultivation of Planctomycetes and their phenomic and genomic characterization uncovers novel biology.</title>
        <authorList>
            <person name="Wiegand S."/>
            <person name="Jogler M."/>
            <person name="Boedeker C."/>
            <person name="Pinto D."/>
            <person name="Vollmers J."/>
            <person name="Rivas-Marin E."/>
            <person name="Kohn T."/>
            <person name="Peeters S.H."/>
            <person name="Heuer A."/>
            <person name="Rast P."/>
            <person name="Oberbeckmann S."/>
            <person name="Bunk B."/>
            <person name="Jeske O."/>
            <person name="Meyerdierks A."/>
            <person name="Storesund J.E."/>
            <person name="Kallscheuer N."/>
            <person name="Luecker S."/>
            <person name="Lage O.M."/>
            <person name="Pohl T."/>
            <person name="Merkel B.J."/>
            <person name="Hornburger P."/>
            <person name="Mueller R.-W."/>
            <person name="Bruemmer F."/>
            <person name="Labrenz M."/>
            <person name="Spormann A.M."/>
            <person name="Op den Camp H."/>
            <person name="Overmann J."/>
            <person name="Amann R."/>
            <person name="Jetten M.S.M."/>
            <person name="Mascher T."/>
            <person name="Medema M.H."/>
            <person name="Devos D.P."/>
            <person name="Kaster A.-K."/>
            <person name="Ovreas L."/>
            <person name="Rohde M."/>
            <person name="Galperin M.Y."/>
            <person name="Jogler C."/>
        </authorList>
    </citation>
    <scope>NUCLEOTIDE SEQUENCE [LARGE SCALE GENOMIC DNA]</scope>
    <source>
        <strain evidence="3 4">TBK1r</strain>
    </source>
</reference>
<gene>
    <name evidence="3" type="ORF">TBK1r_47630</name>
</gene>
<evidence type="ECO:0008006" key="5">
    <source>
        <dbReference type="Google" id="ProtNLM"/>
    </source>
</evidence>
<protein>
    <recommendedName>
        <fullName evidence="5">Secreted protein</fullName>
    </recommendedName>
</protein>
<dbReference type="PROSITE" id="PS51257">
    <property type="entry name" value="PROKAR_LIPOPROTEIN"/>
    <property type="match status" value="1"/>
</dbReference>
<keyword evidence="4" id="KW-1185">Reference proteome</keyword>
<dbReference type="Proteomes" id="UP000318081">
    <property type="component" value="Chromosome"/>
</dbReference>